<dbReference type="SMART" id="SM00195">
    <property type="entry name" value="DSPc"/>
    <property type="match status" value="1"/>
</dbReference>
<dbReference type="InterPro" id="IPR000340">
    <property type="entry name" value="Dual-sp_phosphatase_cat-dom"/>
</dbReference>
<dbReference type="AlphaFoldDB" id="I7M8L1"/>
<dbReference type="STRING" id="312017.I7M8L1"/>
<feature type="domain" description="Tyrosine specific protein phosphatases" evidence="6">
    <location>
        <begin position="117"/>
        <end position="175"/>
    </location>
</feature>
<reference evidence="8" key="1">
    <citation type="journal article" date="2006" name="PLoS Biol.">
        <title>Macronuclear genome sequence of the ciliate Tetrahymena thermophila, a model eukaryote.</title>
        <authorList>
            <person name="Eisen J.A."/>
            <person name="Coyne R.S."/>
            <person name="Wu M."/>
            <person name="Wu D."/>
            <person name="Thiagarajan M."/>
            <person name="Wortman J.R."/>
            <person name="Badger J.H."/>
            <person name="Ren Q."/>
            <person name="Amedeo P."/>
            <person name="Jones K.M."/>
            <person name="Tallon L.J."/>
            <person name="Delcher A.L."/>
            <person name="Salzberg S.L."/>
            <person name="Silva J.C."/>
            <person name="Haas B.J."/>
            <person name="Majoros W.H."/>
            <person name="Farzad M."/>
            <person name="Carlton J.M."/>
            <person name="Smith R.K. Jr."/>
            <person name="Garg J."/>
            <person name="Pearlman R.E."/>
            <person name="Karrer K.M."/>
            <person name="Sun L."/>
            <person name="Manning G."/>
            <person name="Elde N.C."/>
            <person name="Turkewitz A.P."/>
            <person name="Asai D.J."/>
            <person name="Wilkes D.E."/>
            <person name="Wang Y."/>
            <person name="Cai H."/>
            <person name="Collins K."/>
            <person name="Stewart B.A."/>
            <person name="Lee S.R."/>
            <person name="Wilamowska K."/>
            <person name="Weinberg Z."/>
            <person name="Ruzzo W.L."/>
            <person name="Wloga D."/>
            <person name="Gaertig J."/>
            <person name="Frankel J."/>
            <person name="Tsao C.-C."/>
            <person name="Gorovsky M.A."/>
            <person name="Keeling P.J."/>
            <person name="Waller R.F."/>
            <person name="Patron N.J."/>
            <person name="Cherry J.M."/>
            <person name="Stover N.A."/>
            <person name="Krieger C.J."/>
            <person name="del Toro C."/>
            <person name="Ryder H.F."/>
            <person name="Williamson S.C."/>
            <person name="Barbeau R.A."/>
            <person name="Hamilton E.P."/>
            <person name="Orias E."/>
        </authorList>
    </citation>
    <scope>NUCLEOTIDE SEQUENCE [LARGE SCALE GENOMIC DNA]</scope>
    <source>
        <strain evidence="8">SB210</strain>
    </source>
</reference>
<accession>I7M8L1</accession>
<evidence type="ECO:0000256" key="2">
    <source>
        <dbReference type="ARBA" id="ARBA00013064"/>
    </source>
</evidence>
<dbReference type="Pfam" id="PF00782">
    <property type="entry name" value="DSPc"/>
    <property type="match status" value="1"/>
</dbReference>
<evidence type="ECO:0000259" key="6">
    <source>
        <dbReference type="PROSITE" id="PS50056"/>
    </source>
</evidence>
<dbReference type="GO" id="GO:0005737">
    <property type="term" value="C:cytoplasm"/>
    <property type="evidence" value="ECO:0007669"/>
    <property type="project" value="TreeGrafter"/>
</dbReference>
<dbReference type="PROSITE" id="PS50056">
    <property type="entry name" value="TYR_PHOSPHATASE_2"/>
    <property type="match status" value="1"/>
</dbReference>
<dbReference type="SUPFAM" id="SSF52799">
    <property type="entry name" value="(Phosphotyrosine protein) phosphatases II"/>
    <property type="match status" value="1"/>
</dbReference>
<organism evidence="7 8">
    <name type="scientific">Tetrahymena thermophila (strain SB210)</name>
    <dbReference type="NCBI Taxonomy" id="312017"/>
    <lineage>
        <taxon>Eukaryota</taxon>
        <taxon>Sar</taxon>
        <taxon>Alveolata</taxon>
        <taxon>Ciliophora</taxon>
        <taxon>Intramacronucleata</taxon>
        <taxon>Oligohymenophorea</taxon>
        <taxon>Hymenostomatida</taxon>
        <taxon>Tetrahymenina</taxon>
        <taxon>Tetrahymenidae</taxon>
        <taxon>Tetrahymena</taxon>
    </lineage>
</organism>
<evidence type="ECO:0000256" key="3">
    <source>
        <dbReference type="ARBA" id="ARBA00022801"/>
    </source>
</evidence>
<keyword evidence="8" id="KW-1185">Reference proteome</keyword>
<dbReference type="GeneID" id="7846861"/>
<dbReference type="InterPro" id="IPR016130">
    <property type="entry name" value="Tyr_Pase_AS"/>
</dbReference>
<dbReference type="PANTHER" id="PTHR10159">
    <property type="entry name" value="DUAL SPECIFICITY PROTEIN PHOSPHATASE"/>
    <property type="match status" value="1"/>
</dbReference>
<dbReference type="PROSITE" id="PS00383">
    <property type="entry name" value="TYR_PHOSPHATASE_1"/>
    <property type="match status" value="1"/>
</dbReference>
<protein>
    <recommendedName>
        <fullName evidence="2">protein-tyrosine-phosphatase</fullName>
        <ecNumber evidence="2">3.1.3.48</ecNumber>
    </recommendedName>
</protein>
<dbReference type="eggNOG" id="KOG1716">
    <property type="taxonomic scope" value="Eukaryota"/>
</dbReference>
<comment type="similarity">
    <text evidence="1">Belongs to the protein-tyrosine phosphatase family. Non-receptor class dual specificity subfamily.</text>
</comment>
<dbReference type="InterPro" id="IPR000387">
    <property type="entry name" value="Tyr_Pase_dom"/>
</dbReference>
<evidence type="ECO:0000256" key="4">
    <source>
        <dbReference type="ARBA" id="ARBA00022912"/>
    </source>
</evidence>
<evidence type="ECO:0000256" key="1">
    <source>
        <dbReference type="ARBA" id="ARBA00008601"/>
    </source>
</evidence>
<dbReference type="RefSeq" id="XP_001018632.2">
    <property type="nucleotide sequence ID" value="XM_001018632.2"/>
</dbReference>
<dbReference type="PROSITE" id="PS50054">
    <property type="entry name" value="TYR_PHOSPHATASE_DUAL"/>
    <property type="match status" value="1"/>
</dbReference>
<dbReference type="EC" id="3.1.3.48" evidence="2"/>
<evidence type="ECO:0000313" key="8">
    <source>
        <dbReference type="Proteomes" id="UP000009168"/>
    </source>
</evidence>
<evidence type="ECO:0000313" key="7">
    <source>
        <dbReference type="EMBL" id="EAR98387.2"/>
    </source>
</evidence>
<dbReference type="EMBL" id="GG662651">
    <property type="protein sequence ID" value="EAR98387.2"/>
    <property type="molecule type" value="Genomic_DNA"/>
</dbReference>
<dbReference type="GO" id="GO:0033550">
    <property type="term" value="F:MAP kinase tyrosine phosphatase activity"/>
    <property type="evidence" value="ECO:0007669"/>
    <property type="project" value="TreeGrafter"/>
</dbReference>
<dbReference type="InterPro" id="IPR029021">
    <property type="entry name" value="Prot-tyrosine_phosphatase-like"/>
</dbReference>
<gene>
    <name evidence="7" type="ORF">TTHERM_00289150</name>
</gene>
<dbReference type="OrthoDB" id="10252009at2759"/>
<dbReference type="KEGG" id="tet:TTHERM_00289150"/>
<dbReference type="InParanoid" id="I7M8L1"/>
<sequence length="199" mass="23213">MMIRIICCQKLISLKFRSSNLFESRLLDQISKFFISTMEECLFNPPLPYSEIIKPSLQGKGGLYLGQIEVAENYEKLKKLRIGAIVSIIGYPLRLNYDNKIKHLYLEAYDREDQNIEQYFDASYTFINENIKKTNVFVHCQLGISRSSSIVIAYLMMKNKQTTFLKELQFVKSKRDCAHPNDGFQKQLMNLEKKLSKNS</sequence>
<dbReference type="GO" id="GO:0017017">
    <property type="term" value="F:MAP kinase tyrosine/serine/threonine phosphatase activity"/>
    <property type="evidence" value="ECO:0007669"/>
    <property type="project" value="TreeGrafter"/>
</dbReference>
<dbReference type="GO" id="GO:0043409">
    <property type="term" value="P:negative regulation of MAPK cascade"/>
    <property type="evidence" value="ECO:0007669"/>
    <property type="project" value="TreeGrafter"/>
</dbReference>
<dbReference type="Gene3D" id="3.90.190.10">
    <property type="entry name" value="Protein tyrosine phosphatase superfamily"/>
    <property type="match status" value="1"/>
</dbReference>
<proteinExistence type="inferred from homology"/>
<dbReference type="GO" id="GO:0008330">
    <property type="term" value="F:protein tyrosine/threonine phosphatase activity"/>
    <property type="evidence" value="ECO:0007669"/>
    <property type="project" value="TreeGrafter"/>
</dbReference>
<dbReference type="Proteomes" id="UP000009168">
    <property type="component" value="Unassembled WGS sequence"/>
</dbReference>
<dbReference type="InterPro" id="IPR020422">
    <property type="entry name" value="TYR_PHOSPHATASE_DUAL_dom"/>
</dbReference>
<dbReference type="CDD" id="cd14498">
    <property type="entry name" value="DSP"/>
    <property type="match status" value="1"/>
</dbReference>
<keyword evidence="3" id="KW-0378">Hydrolase</keyword>
<keyword evidence="4" id="KW-0904">Protein phosphatase</keyword>
<evidence type="ECO:0000259" key="5">
    <source>
        <dbReference type="PROSITE" id="PS50054"/>
    </source>
</evidence>
<dbReference type="PANTHER" id="PTHR10159:SF519">
    <property type="entry name" value="DUAL SPECIFICITY PROTEIN PHOSPHATASE MPK3"/>
    <property type="match status" value="1"/>
</dbReference>
<feature type="domain" description="Tyrosine-protein phosphatase" evidence="5">
    <location>
        <begin position="54"/>
        <end position="197"/>
    </location>
</feature>
<name>I7M8L1_TETTS</name>